<evidence type="ECO:0000256" key="4">
    <source>
        <dbReference type="SAM" id="SignalP"/>
    </source>
</evidence>
<accession>A0AAV0DFH2</accession>
<keyword evidence="4" id="KW-0732">Signal</keyword>
<feature type="chain" id="PRO_5043841106" description="Peptidase A1 domain-containing protein" evidence="4">
    <location>
        <begin position="26"/>
        <end position="430"/>
    </location>
</feature>
<dbReference type="InterPro" id="IPR032861">
    <property type="entry name" value="TAXi_N"/>
</dbReference>
<organism evidence="6 7">
    <name type="scientific">Cuscuta epithymum</name>
    <dbReference type="NCBI Taxonomy" id="186058"/>
    <lineage>
        <taxon>Eukaryota</taxon>
        <taxon>Viridiplantae</taxon>
        <taxon>Streptophyta</taxon>
        <taxon>Embryophyta</taxon>
        <taxon>Tracheophyta</taxon>
        <taxon>Spermatophyta</taxon>
        <taxon>Magnoliopsida</taxon>
        <taxon>eudicotyledons</taxon>
        <taxon>Gunneridae</taxon>
        <taxon>Pentapetalae</taxon>
        <taxon>asterids</taxon>
        <taxon>lamiids</taxon>
        <taxon>Solanales</taxon>
        <taxon>Convolvulaceae</taxon>
        <taxon>Cuscuteae</taxon>
        <taxon>Cuscuta</taxon>
        <taxon>Cuscuta subgen. Cuscuta</taxon>
    </lineage>
</organism>
<name>A0AAV0DFH2_9ASTE</name>
<dbReference type="Pfam" id="PF14541">
    <property type="entry name" value="TAXi_C"/>
    <property type="match status" value="1"/>
</dbReference>
<proteinExistence type="inferred from homology"/>
<keyword evidence="3" id="KW-0378">Hydrolase</keyword>
<dbReference type="GO" id="GO:0005576">
    <property type="term" value="C:extracellular region"/>
    <property type="evidence" value="ECO:0007669"/>
    <property type="project" value="TreeGrafter"/>
</dbReference>
<dbReference type="Proteomes" id="UP001152523">
    <property type="component" value="Unassembled WGS sequence"/>
</dbReference>
<dbReference type="AlphaFoldDB" id="A0AAV0DFH2"/>
<reference evidence="6" key="1">
    <citation type="submission" date="2022-07" db="EMBL/GenBank/DDBJ databases">
        <authorList>
            <person name="Macas J."/>
            <person name="Novak P."/>
            <person name="Neumann P."/>
        </authorList>
    </citation>
    <scope>NUCLEOTIDE SEQUENCE</scope>
</reference>
<evidence type="ECO:0000256" key="1">
    <source>
        <dbReference type="ARBA" id="ARBA00007447"/>
    </source>
</evidence>
<dbReference type="InterPro" id="IPR021109">
    <property type="entry name" value="Peptidase_aspartic_dom_sf"/>
</dbReference>
<dbReference type="GO" id="GO:0006508">
    <property type="term" value="P:proteolysis"/>
    <property type="evidence" value="ECO:0007669"/>
    <property type="project" value="UniProtKB-KW"/>
</dbReference>
<comment type="similarity">
    <text evidence="1">Belongs to the peptidase A1 family.</text>
</comment>
<sequence>MAAACGDLVLLFWLMAMSMLGMLNSATSSRRPYDRATDLSHRQGVRRLGASADVSPSIGGHDEDDDDNAIGAFLVDVEVGTPAVRLQCRIDTAADLTFIAPDSWSRYKITSASSSFSKYPCCPAGVFKGLGDPCAAVSTNKSAPGGGCQVRPFDYNHKRLVYNTYSTLAGESFAFGQSRWAVSNLPFLLADDHFDQPAERDDGSICWVGLGRGNMSLISRLNLTQFSYLFTGPGRNRLISLPPPFSRPPPADGVTVTTPLVNSPYSSNFYYISLKGISVGKTPLDVAEEVFQLNSNGSGGMIMNSRASFTYLPLTAFDALCDEVAKQLDLTDGLNKEMDASGGRVLCLPTTTMFPNLNLTLHLEGDDANLRILAKNWFYQDRALGLTCLAIRVSDDGQDHLEAGKLGSFLQQDMLVTFDLAKEAVSFLSI</sequence>
<dbReference type="SUPFAM" id="SSF50630">
    <property type="entry name" value="Acid proteases"/>
    <property type="match status" value="1"/>
</dbReference>
<dbReference type="InterPro" id="IPR032799">
    <property type="entry name" value="TAXi_C"/>
</dbReference>
<evidence type="ECO:0000313" key="6">
    <source>
        <dbReference type="EMBL" id="CAH9099781.1"/>
    </source>
</evidence>
<dbReference type="PROSITE" id="PS51767">
    <property type="entry name" value="PEPTIDASE_A1"/>
    <property type="match status" value="1"/>
</dbReference>
<dbReference type="GO" id="GO:0008233">
    <property type="term" value="F:peptidase activity"/>
    <property type="evidence" value="ECO:0007669"/>
    <property type="project" value="UniProtKB-KW"/>
</dbReference>
<protein>
    <recommendedName>
        <fullName evidence="5">Peptidase A1 domain-containing protein</fullName>
    </recommendedName>
</protein>
<evidence type="ECO:0000313" key="7">
    <source>
        <dbReference type="Proteomes" id="UP001152523"/>
    </source>
</evidence>
<dbReference type="Gene3D" id="2.40.70.10">
    <property type="entry name" value="Acid Proteases"/>
    <property type="match status" value="2"/>
</dbReference>
<dbReference type="Pfam" id="PF14543">
    <property type="entry name" value="TAXi_N"/>
    <property type="match status" value="1"/>
</dbReference>
<dbReference type="InterPro" id="IPR033121">
    <property type="entry name" value="PEPTIDASE_A1"/>
</dbReference>
<comment type="caution">
    <text evidence="6">The sequence shown here is derived from an EMBL/GenBank/DDBJ whole genome shotgun (WGS) entry which is preliminary data.</text>
</comment>
<gene>
    <name evidence="6" type="ORF">CEPIT_LOCUS15090</name>
</gene>
<feature type="signal peptide" evidence="4">
    <location>
        <begin position="1"/>
        <end position="25"/>
    </location>
</feature>
<dbReference type="PANTHER" id="PTHR47967:SF128">
    <property type="entry name" value="ASPARTIC PROTEINASE CDR1-LIKE"/>
    <property type="match status" value="1"/>
</dbReference>
<dbReference type="EMBL" id="CAMAPF010000106">
    <property type="protein sequence ID" value="CAH9099781.1"/>
    <property type="molecule type" value="Genomic_DNA"/>
</dbReference>
<evidence type="ECO:0000259" key="5">
    <source>
        <dbReference type="PROSITE" id="PS51767"/>
    </source>
</evidence>
<keyword evidence="2" id="KW-0645">Protease</keyword>
<evidence type="ECO:0000256" key="2">
    <source>
        <dbReference type="ARBA" id="ARBA00022670"/>
    </source>
</evidence>
<evidence type="ECO:0000256" key="3">
    <source>
        <dbReference type="ARBA" id="ARBA00022801"/>
    </source>
</evidence>
<dbReference type="InterPro" id="IPR051708">
    <property type="entry name" value="Plant_Aspart_Prot_A1"/>
</dbReference>
<keyword evidence="7" id="KW-1185">Reference proteome</keyword>
<dbReference type="PANTHER" id="PTHR47967">
    <property type="entry name" value="OS07G0603500 PROTEIN-RELATED"/>
    <property type="match status" value="1"/>
</dbReference>
<feature type="domain" description="Peptidase A1" evidence="5">
    <location>
        <begin position="73"/>
        <end position="428"/>
    </location>
</feature>